<sequence length="740" mass="83321">MLQLIVFLFIMIYLFIESVGVCYGKLGDNLPAEAEVIELYKGNGINKMRIYFPDSKVFEALRGSDIELILDAPNDSLESLASDPSAAQDWVQNNIKNYYPDVKFKYISAGNEVNPNDPNTGKYAQYVFPAMQNLQKAINDAGLGDQIKVSTATFPALLESPSFPPSSGVFRGDAKGFIKPIIDFLVQNNSPLLVNVYPYFSYIYATNMKIEYALFTLPGIEVQDGSFGYQNLFDAMIDTMYSALEKEGGSNIEIVVSESGWPSENGPAGVSSMENAGTYYRNLIGHVNGGSGTPKKPGRTIETYLFAMFDENKKSGDPSEQHFGLFFPNKQPKYERSRKRKAKDQENEIEGSNFPLNYLNQDLLEQVLSWLPTSSFFRVISVCKRWKSVADCATFLHSCSQISSRDPWYFMVDSNSIFNTQPIVFDSSENNWKWLNFPPLFQQKQSSFVPVAASGGLICFQSEANQFIICNPVTGTARQIVSCNFQDQESKTLKAIAMDSSLDSYKLVLIYGENSEFSFRVYNSKANQWEEEIRLTRKSDGPNEPNASEDENPGYFLSKCGNVVSTDLERSPCKQYSSVITKKNEEEIIYFLSSSGRVISCNVTNKFYFEYPRLLPLHHEYSIDLIESDGEVFVVVLSEFLESASLRVWRFDEIAKFWHQIAAMPPAMSHEFCGKKVDINCTGGSGKKILVCLNSAEICRYVLCNLVNNEWTELPNCYVNGKSKEFSCAFSFEPRIEASV</sequence>
<keyword evidence="2" id="KW-1185">Reference proteome</keyword>
<accession>A0ACC0BA75</accession>
<gene>
    <name evidence="1" type="ORF">M9H77_19407</name>
</gene>
<dbReference type="Proteomes" id="UP001060085">
    <property type="component" value="Linkage Group LG04"/>
</dbReference>
<dbReference type="EMBL" id="CM044704">
    <property type="protein sequence ID" value="KAI5669554.1"/>
    <property type="molecule type" value="Genomic_DNA"/>
</dbReference>
<evidence type="ECO:0000313" key="2">
    <source>
        <dbReference type="Proteomes" id="UP001060085"/>
    </source>
</evidence>
<proteinExistence type="predicted"/>
<comment type="caution">
    <text evidence="1">The sequence shown here is derived from an EMBL/GenBank/DDBJ whole genome shotgun (WGS) entry which is preliminary data.</text>
</comment>
<protein>
    <submittedName>
        <fullName evidence="1">Uncharacterized protein</fullName>
    </submittedName>
</protein>
<organism evidence="1 2">
    <name type="scientific">Catharanthus roseus</name>
    <name type="common">Madagascar periwinkle</name>
    <name type="synonym">Vinca rosea</name>
    <dbReference type="NCBI Taxonomy" id="4058"/>
    <lineage>
        <taxon>Eukaryota</taxon>
        <taxon>Viridiplantae</taxon>
        <taxon>Streptophyta</taxon>
        <taxon>Embryophyta</taxon>
        <taxon>Tracheophyta</taxon>
        <taxon>Spermatophyta</taxon>
        <taxon>Magnoliopsida</taxon>
        <taxon>eudicotyledons</taxon>
        <taxon>Gunneridae</taxon>
        <taxon>Pentapetalae</taxon>
        <taxon>asterids</taxon>
        <taxon>lamiids</taxon>
        <taxon>Gentianales</taxon>
        <taxon>Apocynaceae</taxon>
        <taxon>Rauvolfioideae</taxon>
        <taxon>Vinceae</taxon>
        <taxon>Catharanthinae</taxon>
        <taxon>Catharanthus</taxon>
    </lineage>
</organism>
<evidence type="ECO:0000313" key="1">
    <source>
        <dbReference type="EMBL" id="KAI5669554.1"/>
    </source>
</evidence>
<name>A0ACC0BA75_CATRO</name>
<reference evidence="2" key="1">
    <citation type="journal article" date="2023" name="Nat. Plants">
        <title>Single-cell RNA sequencing provides a high-resolution roadmap for understanding the multicellular compartmentation of specialized metabolism.</title>
        <authorList>
            <person name="Sun S."/>
            <person name="Shen X."/>
            <person name="Li Y."/>
            <person name="Li Y."/>
            <person name="Wang S."/>
            <person name="Li R."/>
            <person name="Zhang H."/>
            <person name="Shen G."/>
            <person name="Guo B."/>
            <person name="Wei J."/>
            <person name="Xu J."/>
            <person name="St-Pierre B."/>
            <person name="Chen S."/>
            <person name="Sun C."/>
        </authorList>
    </citation>
    <scope>NUCLEOTIDE SEQUENCE [LARGE SCALE GENOMIC DNA]</scope>
</reference>